<dbReference type="Pfam" id="PF00440">
    <property type="entry name" value="TetR_N"/>
    <property type="match status" value="1"/>
</dbReference>
<dbReference type="Gene3D" id="1.10.357.10">
    <property type="entry name" value="Tetracycline Repressor, domain 2"/>
    <property type="match status" value="1"/>
</dbReference>
<dbReference type="InterPro" id="IPR003012">
    <property type="entry name" value="Tet_transcr_reg_TetR"/>
</dbReference>
<keyword evidence="7" id="KW-1185">Reference proteome</keyword>
<comment type="caution">
    <text evidence="6">The sequence shown here is derived from an EMBL/GenBank/DDBJ whole genome shotgun (WGS) entry which is preliminary data.</text>
</comment>
<dbReference type="PRINTS" id="PR00400">
    <property type="entry name" value="TETREPRESSOR"/>
</dbReference>
<dbReference type="SUPFAM" id="SSF46689">
    <property type="entry name" value="Homeodomain-like"/>
    <property type="match status" value="1"/>
</dbReference>
<dbReference type="InterPro" id="IPR036271">
    <property type="entry name" value="Tet_transcr_reg_TetR-rel_C_sf"/>
</dbReference>
<name>A0ABT5FQG9_9ACTN</name>
<dbReference type="PROSITE" id="PS50977">
    <property type="entry name" value="HTH_TETR_2"/>
    <property type="match status" value="1"/>
</dbReference>
<dbReference type="InterPro" id="IPR001647">
    <property type="entry name" value="HTH_TetR"/>
</dbReference>
<sequence>MATRTRRPERRQEPLSRERIVGAAVELLDAVGEGGLTFRALAERLATGPGAIYWHVTGKAELLAAASDAVVADALAEDDTTDATPQDVIRALALGLFDAIDAHPWVGTQLTRAPGQPPMVSVFERLGRQVKALRVPEAARFTAVSALLNYILGVAGQNAANARSQPPGTDRADFLDTVARAWSELDPERYAFTRGIAGRLREHDDRAEFLAGIDLILAGITANLPPGAG</sequence>
<keyword evidence="2 4" id="KW-0238">DNA-binding</keyword>
<keyword evidence="3" id="KW-0804">Transcription</keyword>
<dbReference type="Gene3D" id="1.10.10.60">
    <property type="entry name" value="Homeodomain-like"/>
    <property type="match status" value="1"/>
</dbReference>
<dbReference type="InterPro" id="IPR009057">
    <property type="entry name" value="Homeodomain-like_sf"/>
</dbReference>
<dbReference type="SUPFAM" id="SSF48498">
    <property type="entry name" value="Tetracyclin repressor-like, C-terminal domain"/>
    <property type="match status" value="1"/>
</dbReference>
<evidence type="ECO:0000256" key="3">
    <source>
        <dbReference type="ARBA" id="ARBA00023163"/>
    </source>
</evidence>
<feature type="domain" description="HTH tetR-type" evidence="5">
    <location>
        <begin position="14"/>
        <end position="74"/>
    </location>
</feature>
<dbReference type="RefSeq" id="WP_272174878.1">
    <property type="nucleotide sequence ID" value="NZ_JAQOSK010000003.1"/>
</dbReference>
<evidence type="ECO:0000259" key="5">
    <source>
        <dbReference type="PROSITE" id="PS50977"/>
    </source>
</evidence>
<evidence type="ECO:0000256" key="1">
    <source>
        <dbReference type="ARBA" id="ARBA00023015"/>
    </source>
</evidence>
<proteinExistence type="predicted"/>
<evidence type="ECO:0000313" key="6">
    <source>
        <dbReference type="EMBL" id="MDC2954731.1"/>
    </source>
</evidence>
<dbReference type="PANTHER" id="PTHR30055">
    <property type="entry name" value="HTH-TYPE TRANSCRIPTIONAL REGULATOR RUTR"/>
    <property type="match status" value="1"/>
</dbReference>
<evidence type="ECO:0000256" key="2">
    <source>
        <dbReference type="ARBA" id="ARBA00023125"/>
    </source>
</evidence>
<evidence type="ECO:0000256" key="4">
    <source>
        <dbReference type="PROSITE-ProRule" id="PRU00335"/>
    </source>
</evidence>
<dbReference type="Proteomes" id="UP001221328">
    <property type="component" value="Unassembled WGS sequence"/>
</dbReference>
<keyword evidence="1" id="KW-0805">Transcription regulation</keyword>
<accession>A0ABT5FQG9</accession>
<protein>
    <submittedName>
        <fullName evidence="6">TetR family transcriptional regulator</fullName>
    </submittedName>
</protein>
<gene>
    <name evidence="6" type="ORF">PO587_09675</name>
</gene>
<feature type="DNA-binding region" description="H-T-H motif" evidence="4">
    <location>
        <begin position="37"/>
        <end position="56"/>
    </location>
</feature>
<dbReference type="PANTHER" id="PTHR30055:SF151">
    <property type="entry name" value="TRANSCRIPTIONAL REGULATORY PROTEIN"/>
    <property type="match status" value="1"/>
</dbReference>
<reference evidence="6 7" key="1">
    <citation type="journal article" date="2015" name="Int. J. Syst. Evol. Microbiol.">
        <title>Streptomyces gilvifuscus sp. nov., an actinomycete that produces antibacterial compounds isolated from soil.</title>
        <authorList>
            <person name="Nguyen T.M."/>
            <person name="Kim J."/>
        </authorList>
    </citation>
    <scope>NUCLEOTIDE SEQUENCE [LARGE SCALE GENOMIC DNA]</scope>
    <source>
        <strain evidence="6 7">T113</strain>
    </source>
</reference>
<organism evidence="6 7">
    <name type="scientific">Streptomyces gilvifuscus</name>
    <dbReference type="NCBI Taxonomy" id="1550617"/>
    <lineage>
        <taxon>Bacteria</taxon>
        <taxon>Bacillati</taxon>
        <taxon>Actinomycetota</taxon>
        <taxon>Actinomycetes</taxon>
        <taxon>Kitasatosporales</taxon>
        <taxon>Streptomycetaceae</taxon>
        <taxon>Streptomyces</taxon>
    </lineage>
</organism>
<dbReference type="EMBL" id="JAQOSK010000003">
    <property type="protein sequence ID" value="MDC2954731.1"/>
    <property type="molecule type" value="Genomic_DNA"/>
</dbReference>
<dbReference type="InterPro" id="IPR050109">
    <property type="entry name" value="HTH-type_TetR-like_transc_reg"/>
</dbReference>
<evidence type="ECO:0000313" key="7">
    <source>
        <dbReference type="Proteomes" id="UP001221328"/>
    </source>
</evidence>